<dbReference type="Proteomes" id="UP001054889">
    <property type="component" value="Unassembled WGS sequence"/>
</dbReference>
<evidence type="ECO:0000313" key="5">
    <source>
        <dbReference type="Proteomes" id="UP001054889"/>
    </source>
</evidence>
<dbReference type="InterPro" id="IPR045005">
    <property type="entry name" value="BPM1-6"/>
</dbReference>
<evidence type="ECO:0000256" key="2">
    <source>
        <dbReference type="SAM" id="Phobius"/>
    </source>
</evidence>
<keyword evidence="2" id="KW-0472">Membrane</keyword>
<evidence type="ECO:0000256" key="1">
    <source>
        <dbReference type="ARBA" id="ARBA00010846"/>
    </source>
</evidence>
<organism evidence="4 5">
    <name type="scientific">Eleusine coracana subsp. coracana</name>
    <dbReference type="NCBI Taxonomy" id="191504"/>
    <lineage>
        <taxon>Eukaryota</taxon>
        <taxon>Viridiplantae</taxon>
        <taxon>Streptophyta</taxon>
        <taxon>Embryophyta</taxon>
        <taxon>Tracheophyta</taxon>
        <taxon>Spermatophyta</taxon>
        <taxon>Magnoliopsida</taxon>
        <taxon>Liliopsida</taxon>
        <taxon>Poales</taxon>
        <taxon>Poaceae</taxon>
        <taxon>PACMAD clade</taxon>
        <taxon>Chloridoideae</taxon>
        <taxon>Cynodonteae</taxon>
        <taxon>Eleusininae</taxon>
        <taxon>Eleusine</taxon>
    </lineage>
</organism>
<sequence length="143" mass="16286">MLLSSGEEGPVLAEDLLVAADRYNLKDLKKMIEKLMCKNISVRTALPLLVLAEQHQCRRLKRKCLGFIASRVNTSATMETDDVEQLARCCPSVVKEVITKVLEAREEERTELIIGMFVFAFLFLVIVVIFVWLCRLLFRIVLG</sequence>
<reference evidence="4" key="1">
    <citation type="journal article" date="2018" name="DNA Res.">
        <title>Multiple hybrid de novo genome assembly of finger millet, an orphan allotetraploid crop.</title>
        <authorList>
            <person name="Hatakeyama M."/>
            <person name="Aluri S."/>
            <person name="Balachadran M.T."/>
            <person name="Sivarajan S.R."/>
            <person name="Patrignani A."/>
            <person name="Gruter S."/>
            <person name="Poveda L."/>
            <person name="Shimizu-Inatsugi R."/>
            <person name="Baeten J."/>
            <person name="Francoijs K.J."/>
            <person name="Nataraja K.N."/>
            <person name="Reddy Y.A.N."/>
            <person name="Phadnis S."/>
            <person name="Ravikumar R.L."/>
            <person name="Schlapbach R."/>
            <person name="Sreeman S.M."/>
            <person name="Shimizu K.K."/>
        </authorList>
    </citation>
    <scope>NUCLEOTIDE SEQUENCE</scope>
</reference>
<evidence type="ECO:0000259" key="3">
    <source>
        <dbReference type="Pfam" id="PF24570"/>
    </source>
</evidence>
<dbReference type="EMBL" id="BQKI01000077">
    <property type="protein sequence ID" value="GJN24461.1"/>
    <property type="molecule type" value="Genomic_DNA"/>
</dbReference>
<keyword evidence="2" id="KW-1133">Transmembrane helix</keyword>
<feature type="transmembrane region" description="Helical" evidence="2">
    <location>
        <begin position="112"/>
        <end position="138"/>
    </location>
</feature>
<protein>
    <recommendedName>
        <fullName evidence="3">BPM/SPOP BACK domain-containing protein</fullName>
    </recommendedName>
</protein>
<keyword evidence="2" id="KW-0812">Transmembrane</keyword>
<dbReference type="InterPro" id="IPR056423">
    <property type="entry name" value="BACK_BPM_SPOP"/>
</dbReference>
<proteinExistence type="inferred from homology"/>
<dbReference type="Gene3D" id="1.25.40.420">
    <property type="match status" value="1"/>
</dbReference>
<dbReference type="Pfam" id="PF24570">
    <property type="entry name" value="BACK_BPM_SPOP"/>
    <property type="match status" value="1"/>
</dbReference>
<dbReference type="PANTHER" id="PTHR26379">
    <property type="entry name" value="BTB/POZ AND MATH DOMAIN-CONTAINING PROTEIN 1"/>
    <property type="match status" value="1"/>
</dbReference>
<reference evidence="4" key="2">
    <citation type="submission" date="2021-12" db="EMBL/GenBank/DDBJ databases">
        <title>Resequencing data analysis of finger millet.</title>
        <authorList>
            <person name="Hatakeyama M."/>
            <person name="Aluri S."/>
            <person name="Balachadran M.T."/>
            <person name="Sivarajan S.R."/>
            <person name="Poveda L."/>
            <person name="Shimizu-Inatsugi R."/>
            <person name="Schlapbach R."/>
            <person name="Sreeman S.M."/>
            <person name="Shimizu K.K."/>
        </authorList>
    </citation>
    <scope>NUCLEOTIDE SEQUENCE</scope>
</reference>
<comment type="similarity">
    <text evidence="1">Belongs to the Tdpoz family.</text>
</comment>
<gene>
    <name evidence="4" type="primary">gb12201</name>
    <name evidence="4" type="ORF">PR202_gb12201</name>
</gene>
<dbReference type="PANTHER" id="PTHR26379:SF506">
    <property type="entry name" value="BTB DOMAIN-CONTAINING PROTEIN"/>
    <property type="match status" value="1"/>
</dbReference>
<evidence type="ECO:0000313" key="4">
    <source>
        <dbReference type="EMBL" id="GJN24461.1"/>
    </source>
</evidence>
<name>A0AAV5EPF8_ELECO</name>
<feature type="domain" description="BPM/SPOP BACK" evidence="3">
    <location>
        <begin position="45"/>
        <end position="98"/>
    </location>
</feature>
<dbReference type="GO" id="GO:0016567">
    <property type="term" value="P:protein ubiquitination"/>
    <property type="evidence" value="ECO:0007669"/>
    <property type="project" value="InterPro"/>
</dbReference>
<keyword evidence="5" id="KW-1185">Reference proteome</keyword>
<comment type="caution">
    <text evidence="4">The sequence shown here is derived from an EMBL/GenBank/DDBJ whole genome shotgun (WGS) entry which is preliminary data.</text>
</comment>
<dbReference type="AlphaFoldDB" id="A0AAV5EPF8"/>
<accession>A0AAV5EPF8</accession>